<evidence type="ECO:0000259" key="18">
    <source>
        <dbReference type="PROSITE" id="PS50026"/>
    </source>
</evidence>
<feature type="region of interest" description="Disordered" evidence="17">
    <location>
        <begin position="1731"/>
        <end position="1754"/>
    </location>
</feature>
<dbReference type="FunFam" id="4.10.400.10:FF:000012">
    <property type="entry name" value="Low-density lipoprotein receptor-related protein 1"/>
    <property type="match status" value="1"/>
</dbReference>
<feature type="disulfide bond" evidence="15">
    <location>
        <begin position="1226"/>
        <end position="1241"/>
    </location>
</feature>
<dbReference type="Gene3D" id="2.10.25.10">
    <property type="entry name" value="Laminin"/>
    <property type="match status" value="6"/>
</dbReference>
<dbReference type="Pfam" id="PF14670">
    <property type="entry name" value="FXa_inhibition"/>
    <property type="match status" value="1"/>
</dbReference>
<dbReference type="FunFam" id="4.10.400.10:FF:000007">
    <property type="entry name" value="Low density lipoprotein receptor-related protein 1"/>
    <property type="match status" value="1"/>
</dbReference>
<feature type="disulfide bond" evidence="15">
    <location>
        <begin position="473"/>
        <end position="491"/>
    </location>
</feature>
<feature type="disulfide bond" evidence="14">
    <location>
        <begin position="2052"/>
        <end position="2061"/>
    </location>
</feature>
<feature type="repeat" description="LDL-receptor class B" evidence="16">
    <location>
        <begin position="1815"/>
        <end position="1858"/>
    </location>
</feature>
<dbReference type="Gene3D" id="2.120.10.30">
    <property type="entry name" value="TolB, C-terminal domain"/>
    <property type="match status" value="4"/>
</dbReference>
<dbReference type="PROSITE" id="PS01186">
    <property type="entry name" value="EGF_2"/>
    <property type="match status" value="2"/>
</dbReference>
<keyword evidence="9" id="KW-1133">Transmembrane helix</keyword>
<evidence type="ECO:0000256" key="17">
    <source>
        <dbReference type="SAM" id="MobiDB-lite"/>
    </source>
</evidence>
<comment type="caution">
    <text evidence="14">Lacks conserved residue(s) required for the propagation of feature annotation.</text>
</comment>
<dbReference type="PROSITE" id="PS00022">
    <property type="entry name" value="EGF_1"/>
    <property type="match status" value="2"/>
</dbReference>
<protein>
    <submittedName>
        <fullName evidence="19">(spotted green pufferfish) hypothetical protein</fullName>
    </submittedName>
</protein>
<dbReference type="PANTHER" id="PTHR22722:SF5">
    <property type="entry name" value="LOW-DENSITY LIPOPROTEIN RECEPTOR-RELATED PROTEIN 1B"/>
    <property type="match status" value="1"/>
</dbReference>
<comment type="subcellular location">
    <subcellularLocation>
        <location evidence="1">Membrane</location>
        <topology evidence="1">Single-pass type I membrane protein</topology>
    </subcellularLocation>
</comment>
<dbReference type="PROSITE" id="PS00010">
    <property type="entry name" value="ASX_HYDROXYL"/>
    <property type="match status" value="1"/>
</dbReference>
<feature type="disulfide bond" evidence="15">
    <location>
        <begin position="1174"/>
        <end position="1192"/>
    </location>
</feature>
<keyword evidence="3 14" id="KW-0245">EGF-like domain</keyword>
<dbReference type="FunFam" id="2.120.10.30:FF:000241">
    <property type="entry name" value="Low-density lipoprotein receptor-related protein 6"/>
    <property type="match status" value="4"/>
</dbReference>
<feature type="compositionally biased region" description="Polar residues" evidence="17">
    <location>
        <begin position="2279"/>
        <end position="2290"/>
    </location>
</feature>
<dbReference type="GO" id="GO:0006897">
    <property type="term" value="P:endocytosis"/>
    <property type="evidence" value="ECO:0007669"/>
    <property type="project" value="UniProtKB-KW"/>
</dbReference>
<dbReference type="GO" id="GO:0005886">
    <property type="term" value="C:plasma membrane"/>
    <property type="evidence" value="ECO:0007669"/>
    <property type="project" value="TreeGrafter"/>
</dbReference>
<dbReference type="SMART" id="SM00179">
    <property type="entry name" value="EGF_CA"/>
    <property type="match status" value="3"/>
</dbReference>
<dbReference type="InterPro" id="IPR009030">
    <property type="entry name" value="Growth_fac_rcpt_cys_sf"/>
</dbReference>
<dbReference type="Gene3D" id="4.10.400.10">
    <property type="entry name" value="Low-density Lipoprotein Receptor"/>
    <property type="match status" value="21"/>
</dbReference>
<dbReference type="PRINTS" id="PR00261">
    <property type="entry name" value="LDLRECEPTOR"/>
</dbReference>
<dbReference type="InterPro" id="IPR036055">
    <property type="entry name" value="LDL_receptor-like_sf"/>
</dbReference>
<feature type="disulfide bond" evidence="15">
    <location>
        <begin position="693"/>
        <end position="708"/>
    </location>
</feature>
<feature type="disulfide bond" evidence="15">
    <location>
        <begin position="466"/>
        <end position="478"/>
    </location>
</feature>
<accession>Q4RXZ9</accession>
<dbReference type="FunFam" id="4.10.400.10:FF:000011">
    <property type="entry name" value="Low-density lipoprotein receptor-related protein 1"/>
    <property type="match status" value="1"/>
</dbReference>
<feature type="disulfide bond" evidence="14">
    <location>
        <begin position="755"/>
        <end position="765"/>
    </location>
</feature>
<feature type="disulfide bond" evidence="15">
    <location>
        <begin position="355"/>
        <end position="370"/>
    </location>
</feature>
<dbReference type="FunFam" id="4.10.400.10:FF:000002">
    <property type="entry name" value="Low-density lipoprotein receptor-related protein 1"/>
    <property type="match status" value="2"/>
</dbReference>
<feature type="disulfide bond" evidence="15">
    <location>
        <begin position="1266"/>
        <end position="1281"/>
    </location>
</feature>
<evidence type="ECO:0000256" key="5">
    <source>
        <dbReference type="ARBA" id="ARBA00022692"/>
    </source>
</evidence>
<dbReference type="InterPro" id="IPR018097">
    <property type="entry name" value="EGF_Ca-bd_CS"/>
</dbReference>
<feature type="disulfide bond" evidence="15">
    <location>
        <begin position="674"/>
        <end position="686"/>
    </location>
</feature>
<dbReference type="CDD" id="cd00054">
    <property type="entry name" value="EGF_CA"/>
    <property type="match status" value="2"/>
</dbReference>
<keyword evidence="11 14" id="KW-1015">Disulfide bond</keyword>
<dbReference type="InterPro" id="IPR011042">
    <property type="entry name" value="6-blade_b-propeller_TolB-like"/>
</dbReference>
<feature type="disulfide bond" evidence="15">
    <location>
        <begin position="343"/>
        <end position="361"/>
    </location>
</feature>
<evidence type="ECO:0000256" key="7">
    <source>
        <dbReference type="ARBA" id="ARBA00022737"/>
    </source>
</evidence>
<feature type="repeat" description="LDL-receptor class B" evidence="16">
    <location>
        <begin position="1771"/>
        <end position="1814"/>
    </location>
</feature>
<dbReference type="FunFam" id="2.10.25.10:FF:000037">
    <property type="entry name" value="Signal peptide, CUB domain and EGF-like domain-containing 2"/>
    <property type="match status" value="1"/>
</dbReference>
<feature type="disulfide bond" evidence="15">
    <location>
        <begin position="1453"/>
        <end position="1471"/>
    </location>
</feature>
<feature type="domain" description="EGF-like" evidence="18">
    <location>
        <begin position="1990"/>
        <end position="2023"/>
    </location>
</feature>
<feature type="disulfide bond" evidence="15">
    <location>
        <begin position="628"/>
        <end position="640"/>
    </location>
</feature>
<feature type="disulfide bond" evidence="15">
    <location>
        <begin position="1167"/>
        <end position="1179"/>
    </location>
</feature>
<evidence type="ECO:0000256" key="1">
    <source>
        <dbReference type="ARBA" id="ARBA00004479"/>
    </source>
</evidence>
<keyword evidence="13" id="KW-0325">Glycoprotein</keyword>
<dbReference type="FunFam" id="4.10.400.10:FF:000021">
    <property type="entry name" value="Low density lipoprotein receptor-related protein 1"/>
    <property type="match status" value="1"/>
</dbReference>
<feature type="disulfide bond" evidence="15">
    <location>
        <begin position="1388"/>
        <end position="1403"/>
    </location>
</feature>
<dbReference type="GO" id="GO:0043235">
    <property type="term" value="C:receptor complex"/>
    <property type="evidence" value="ECO:0007669"/>
    <property type="project" value="TreeGrafter"/>
</dbReference>
<comment type="caution">
    <text evidence="19">The sequence shown here is derived from an EMBL/GenBank/DDBJ whole genome shotgun (WGS) entry which is preliminary data.</text>
</comment>
<evidence type="ECO:0000256" key="2">
    <source>
        <dbReference type="ARBA" id="ARBA00009939"/>
    </source>
</evidence>
<dbReference type="InterPro" id="IPR002172">
    <property type="entry name" value="LDrepeatLR_classA_rpt"/>
</dbReference>
<feature type="disulfide bond" evidence="15">
    <location>
        <begin position="443"/>
        <end position="458"/>
    </location>
</feature>
<feature type="disulfide bond" evidence="14">
    <location>
        <begin position="2030"/>
        <end position="2040"/>
    </location>
</feature>
<keyword evidence="8" id="KW-0106">Calcium</keyword>
<feature type="disulfide bond" evidence="15">
    <location>
        <begin position="1415"/>
        <end position="1433"/>
    </location>
</feature>
<dbReference type="InterPro" id="IPR000033">
    <property type="entry name" value="LDLR_classB_rpt"/>
</dbReference>
<evidence type="ECO:0000313" key="19">
    <source>
        <dbReference type="EMBL" id="CAG06733.1"/>
    </source>
</evidence>
<name>Q4RXZ9_TETNG</name>
<dbReference type="InterPro" id="IPR000742">
    <property type="entry name" value="EGF"/>
</dbReference>
<feature type="region of interest" description="Disordered" evidence="17">
    <location>
        <begin position="2271"/>
        <end position="2303"/>
    </location>
</feature>
<feature type="disulfide bond" evidence="14">
    <location>
        <begin position="1994"/>
        <end position="2004"/>
    </location>
</feature>
<evidence type="ECO:0000256" key="8">
    <source>
        <dbReference type="ARBA" id="ARBA00022837"/>
    </source>
</evidence>
<dbReference type="InterPro" id="IPR000152">
    <property type="entry name" value="EGF-type_Asp/Asn_hydroxyl_site"/>
</dbReference>
<feature type="compositionally biased region" description="Polar residues" evidence="17">
    <location>
        <begin position="1731"/>
        <end position="1750"/>
    </location>
</feature>
<proteinExistence type="inferred from homology"/>
<feature type="domain" description="EGF-like" evidence="18">
    <location>
        <begin position="2063"/>
        <end position="2098"/>
    </location>
</feature>
<keyword evidence="12" id="KW-0675">Receptor</keyword>
<feature type="disulfide bond" evidence="15">
    <location>
        <begin position="1427"/>
        <end position="1442"/>
    </location>
</feature>
<feature type="disulfide bond" evidence="15">
    <location>
        <begin position="485"/>
        <end position="500"/>
    </location>
</feature>
<evidence type="ECO:0000256" key="9">
    <source>
        <dbReference type="ARBA" id="ARBA00022989"/>
    </source>
</evidence>
<dbReference type="EMBL" id="CAAE01014979">
    <property type="protein sequence ID" value="CAG06733.1"/>
    <property type="molecule type" value="Genomic_DNA"/>
</dbReference>
<keyword evidence="6" id="KW-0732">Signal</keyword>
<dbReference type="CDD" id="cd00112">
    <property type="entry name" value="LDLa"/>
    <property type="match status" value="21"/>
</dbReference>
<feature type="disulfide bond" evidence="15">
    <location>
        <begin position="1465"/>
        <end position="1480"/>
    </location>
</feature>
<feature type="repeat" description="LDL-receptor class B" evidence="16">
    <location>
        <begin position="959"/>
        <end position="1002"/>
    </location>
</feature>
<dbReference type="OrthoDB" id="10066840at2759"/>
<feature type="disulfide bond" evidence="14">
    <location>
        <begin position="2088"/>
        <end position="2097"/>
    </location>
</feature>
<feature type="disulfide bond" evidence="15">
    <location>
        <begin position="1580"/>
        <end position="1595"/>
    </location>
</feature>
<dbReference type="InterPro" id="IPR001881">
    <property type="entry name" value="EGF-like_Ca-bd_dom"/>
</dbReference>
<dbReference type="GO" id="GO:0005041">
    <property type="term" value="F:low-density lipoprotein particle receptor activity"/>
    <property type="evidence" value="ECO:0007669"/>
    <property type="project" value="TreeGrafter"/>
</dbReference>
<dbReference type="PROSITE" id="PS01187">
    <property type="entry name" value="EGF_CA"/>
    <property type="match status" value="1"/>
</dbReference>
<feature type="disulfide bond" evidence="15">
    <location>
        <begin position="382"/>
        <end position="400"/>
    </location>
</feature>
<feature type="repeat" description="LDL-receptor class B" evidence="16">
    <location>
        <begin position="916"/>
        <end position="958"/>
    </location>
</feature>
<dbReference type="FunFam" id="4.10.400.10:FF:000009">
    <property type="entry name" value="Low-density lipoprotein receptor-related protein 1"/>
    <property type="match status" value="1"/>
</dbReference>
<feature type="disulfide bond" evidence="15">
    <location>
        <begin position="1495"/>
        <end position="1513"/>
    </location>
</feature>
<feature type="repeat" description="LDL-receptor class B" evidence="16">
    <location>
        <begin position="88"/>
        <end position="132"/>
    </location>
</feature>
<dbReference type="SMART" id="SM00192">
    <property type="entry name" value="LDLa"/>
    <property type="match status" value="21"/>
</dbReference>
<feature type="disulfide bond" evidence="15">
    <location>
        <begin position="1611"/>
        <end position="1629"/>
    </location>
</feature>
<dbReference type="SMART" id="SM00135">
    <property type="entry name" value="LY"/>
    <property type="match status" value="12"/>
</dbReference>
<dbReference type="InterPro" id="IPR026823">
    <property type="entry name" value="cEGF"/>
</dbReference>
<keyword evidence="5" id="KW-0812">Transmembrane</keyword>
<dbReference type="PROSITE" id="PS50068">
    <property type="entry name" value="LDLRA_2"/>
    <property type="match status" value="21"/>
</dbReference>
<dbReference type="FunFam" id="4.10.400.10:FF:000047">
    <property type="entry name" value="Prolow-density lipoprotein receptor-related protein 1"/>
    <property type="match status" value="1"/>
</dbReference>
<evidence type="ECO:0000256" key="10">
    <source>
        <dbReference type="ARBA" id="ARBA00023136"/>
    </source>
</evidence>
<feature type="disulfide bond" evidence="15">
    <location>
        <begin position="1408"/>
        <end position="1420"/>
    </location>
</feature>
<evidence type="ECO:0000256" key="16">
    <source>
        <dbReference type="PROSITE-ProRule" id="PRU00461"/>
    </source>
</evidence>
<dbReference type="InterPro" id="IPR023415">
    <property type="entry name" value="LDLR_class-A_CS"/>
</dbReference>
<dbReference type="GO" id="GO:0005509">
    <property type="term" value="F:calcium ion binding"/>
    <property type="evidence" value="ECO:0007669"/>
    <property type="project" value="InterPro"/>
</dbReference>
<feature type="disulfide bond" evidence="15">
    <location>
        <begin position="1446"/>
        <end position="1458"/>
    </location>
</feature>
<feature type="disulfide bond" evidence="15">
    <location>
        <begin position="1376"/>
        <end position="1394"/>
    </location>
</feature>
<feature type="disulfide bond" evidence="15">
    <location>
        <begin position="336"/>
        <end position="348"/>
    </location>
</feature>
<evidence type="ECO:0000256" key="3">
    <source>
        <dbReference type="ARBA" id="ARBA00022536"/>
    </source>
</evidence>
<feature type="disulfide bond" evidence="15">
    <location>
        <begin position="1604"/>
        <end position="1616"/>
    </location>
</feature>
<feature type="compositionally biased region" description="Basic and acidic residues" evidence="17">
    <location>
        <begin position="2294"/>
        <end position="2303"/>
    </location>
</feature>
<dbReference type="SUPFAM" id="SSF57424">
    <property type="entry name" value="LDL receptor-like module"/>
    <property type="match status" value="21"/>
</dbReference>
<keyword evidence="4" id="KW-0254">Endocytosis</keyword>
<dbReference type="SUPFAM" id="SSF57196">
    <property type="entry name" value="EGF/Laminin"/>
    <property type="match status" value="1"/>
</dbReference>
<dbReference type="KEGG" id="tng:GSTEN00027220G001"/>
<feature type="disulfide bond" evidence="15">
    <location>
        <begin position="681"/>
        <end position="699"/>
    </location>
</feature>
<feature type="repeat" description="LDL-receptor class B" evidence="16">
    <location>
        <begin position="871"/>
        <end position="915"/>
    </location>
</feature>
<dbReference type="InterPro" id="IPR051221">
    <property type="entry name" value="LDLR-related"/>
</dbReference>
<evidence type="ECO:0000256" key="12">
    <source>
        <dbReference type="ARBA" id="ARBA00023170"/>
    </source>
</evidence>
<dbReference type="FunFam" id="4.10.400.10:FF:000018">
    <property type="entry name" value="Low-density lipoprotein receptor-related protein 1"/>
    <property type="match status" value="1"/>
</dbReference>
<feature type="domain" description="EGF-like" evidence="18">
    <location>
        <begin position="751"/>
        <end position="788"/>
    </location>
</feature>
<dbReference type="FunFam" id="4.10.400.10:FF:000015">
    <property type="entry name" value="Low-density lipoprotein receptor-related protein 1"/>
    <property type="match status" value="1"/>
</dbReference>
<dbReference type="PROSITE" id="PS01209">
    <property type="entry name" value="LDLRA_1"/>
    <property type="match status" value="8"/>
</dbReference>
<evidence type="ECO:0000256" key="15">
    <source>
        <dbReference type="PROSITE-ProRule" id="PRU00124"/>
    </source>
</evidence>
<dbReference type="FunFam" id="4.10.400.10:FF:000022">
    <property type="entry name" value="LDL receptor related protein 1"/>
    <property type="match status" value="1"/>
</dbReference>
<reference evidence="19" key="2">
    <citation type="submission" date="2004-02" db="EMBL/GenBank/DDBJ databases">
        <authorList>
            <consortium name="Genoscope"/>
            <consortium name="Whitehead Institute Centre for Genome Research"/>
        </authorList>
    </citation>
    <scope>NUCLEOTIDE SEQUENCE</scope>
</reference>
<dbReference type="PROSITE" id="PS51120">
    <property type="entry name" value="LDLRB"/>
    <property type="match status" value="7"/>
</dbReference>
<feature type="disulfide bond" evidence="15">
    <location>
        <begin position="375"/>
        <end position="387"/>
    </location>
</feature>
<evidence type="ECO:0000256" key="14">
    <source>
        <dbReference type="PROSITE-ProRule" id="PRU00076"/>
    </source>
</evidence>
<feature type="disulfide bond" evidence="14">
    <location>
        <begin position="2066"/>
        <end position="2076"/>
    </location>
</feature>
<feature type="disulfide bond" evidence="15">
    <location>
        <begin position="595"/>
        <end position="613"/>
    </location>
</feature>
<dbReference type="Pfam" id="PF12662">
    <property type="entry name" value="cEGF"/>
    <property type="match status" value="1"/>
</dbReference>
<feature type="disulfide bond" evidence="15">
    <location>
        <begin position="1207"/>
        <end position="1219"/>
    </location>
</feature>
<evidence type="ECO:0000256" key="4">
    <source>
        <dbReference type="ARBA" id="ARBA00022583"/>
    </source>
</evidence>
<organism evidence="19">
    <name type="scientific">Tetraodon nigroviridis</name>
    <name type="common">Spotted green pufferfish</name>
    <name type="synonym">Chelonodon nigroviridis</name>
    <dbReference type="NCBI Taxonomy" id="99883"/>
    <lineage>
        <taxon>Eukaryota</taxon>
        <taxon>Metazoa</taxon>
        <taxon>Chordata</taxon>
        <taxon>Craniata</taxon>
        <taxon>Vertebrata</taxon>
        <taxon>Euteleostomi</taxon>
        <taxon>Actinopterygii</taxon>
        <taxon>Neopterygii</taxon>
        <taxon>Teleostei</taxon>
        <taxon>Neoteleostei</taxon>
        <taxon>Acanthomorphata</taxon>
        <taxon>Eupercaria</taxon>
        <taxon>Tetraodontiformes</taxon>
        <taxon>Tetradontoidea</taxon>
        <taxon>Tetraodontidae</taxon>
        <taxon>Tetraodon</taxon>
    </lineage>
</organism>
<dbReference type="Pfam" id="PF00058">
    <property type="entry name" value="Ldl_recept_b"/>
    <property type="match status" value="6"/>
</dbReference>
<feature type="domain" description="EGF-like" evidence="18">
    <location>
        <begin position="2026"/>
        <end position="2062"/>
    </location>
</feature>
<reference evidence="19" key="1">
    <citation type="journal article" date="2004" name="Nature">
        <title>Genome duplication in the teleost fish Tetraodon nigroviridis reveals the early vertebrate proto-karyotype.</title>
        <authorList>
            <person name="Jaillon O."/>
            <person name="Aury J.-M."/>
            <person name="Brunet F."/>
            <person name="Petit J.-L."/>
            <person name="Stange-Thomann N."/>
            <person name="Mauceli E."/>
            <person name="Bouneau L."/>
            <person name="Fischer C."/>
            <person name="Ozouf-Costaz C."/>
            <person name="Bernot A."/>
            <person name="Nicaud S."/>
            <person name="Jaffe D."/>
            <person name="Fisher S."/>
            <person name="Lutfalla G."/>
            <person name="Dossat C."/>
            <person name="Segurens B."/>
            <person name="Dasilva C."/>
            <person name="Salanoubat M."/>
            <person name="Levy M."/>
            <person name="Boudet N."/>
            <person name="Castellano S."/>
            <person name="Anthouard V."/>
            <person name="Jubin C."/>
            <person name="Castelli V."/>
            <person name="Katinka M."/>
            <person name="Vacherie B."/>
            <person name="Biemont C."/>
            <person name="Skalli Z."/>
            <person name="Cattolico L."/>
            <person name="Poulain J."/>
            <person name="De Berardinis V."/>
            <person name="Cruaud C."/>
            <person name="Duprat S."/>
            <person name="Brottier P."/>
            <person name="Coutanceau J.-P."/>
            <person name="Gouzy J."/>
            <person name="Parra G."/>
            <person name="Lardier G."/>
            <person name="Chapple C."/>
            <person name="McKernan K.J."/>
            <person name="McEwan P."/>
            <person name="Bosak S."/>
            <person name="Kellis M."/>
            <person name="Volff J.-N."/>
            <person name="Guigo R."/>
            <person name="Zody M.C."/>
            <person name="Mesirov J."/>
            <person name="Lindblad-Toh K."/>
            <person name="Birren B."/>
            <person name="Nusbaum C."/>
            <person name="Kahn D."/>
            <person name="Robinson-Rechavi M."/>
            <person name="Laudet V."/>
            <person name="Schachter V."/>
            <person name="Quetier F."/>
            <person name="Saurin W."/>
            <person name="Scarpelli C."/>
            <person name="Wincker P."/>
            <person name="Lander E.S."/>
            <person name="Weissenbach J."/>
            <person name="Roest Crollius H."/>
        </authorList>
    </citation>
    <scope>NUCLEOTIDE SEQUENCE [LARGE SCALE GENOMIC DNA]</scope>
</reference>
<comment type="similarity">
    <text evidence="2">Belongs to the LDLR family.</text>
</comment>
<feature type="repeat" description="LDL-receptor class B" evidence="16">
    <location>
        <begin position="133"/>
        <end position="175"/>
    </location>
</feature>
<evidence type="ECO:0000256" key="13">
    <source>
        <dbReference type="ARBA" id="ARBA00023180"/>
    </source>
</evidence>
<keyword evidence="7" id="KW-0677">Repeat</keyword>
<dbReference type="FunFam" id="4.10.400.10:FF:000005">
    <property type="entry name" value="low-density lipoprotein receptor-related protein 1B"/>
    <property type="match status" value="1"/>
</dbReference>
<dbReference type="SUPFAM" id="SSF63825">
    <property type="entry name" value="YWTD domain"/>
    <property type="match status" value="3"/>
</dbReference>
<gene>
    <name evidence="19" type="ORF">GSTENG00027220001</name>
</gene>
<feature type="disulfide bond" evidence="15">
    <location>
        <begin position="302"/>
        <end position="320"/>
    </location>
</feature>
<feature type="disulfide bond" evidence="15">
    <location>
        <begin position="394"/>
        <end position="409"/>
    </location>
</feature>
<dbReference type="Pfam" id="PF00057">
    <property type="entry name" value="Ldl_recept_a"/>
    <property type="match status" value="20"/>
</dbReference>
<feature type="disulfide bond" evidence="15">
    <location>
        <begin position="1488"/>
        <end position="1500"/>
    </location>
</feature>
<dbReference type="SMART" id="SM00181">
    <property type="entry name" value="EGF"/>
    <property type="match status" value="11"/>
</dbReference>
<sequence>MKLEACARRCPGDAEVAALSASFSDVGSVEGLAYHRGWDMLYWTSYTTSTITRHTVDQSRWGAVDRHTVVTMSGEDHPRAFVLDECQSLMFWTNWNEQSPSIMRATLTGSNVIVIIGSDIRTPNGLAIDHRAEKLYFSDATLDKIERCEYDGTRRYVVLKNEPVHPFGLAVYGDYIFWTDWVRRAVLRANKYTGGDMKLLRADIPQQPMGIVAVANDTNSCEFSMCRVNNGGCQDLCLLTSEGRVNCSCRGDRKLLEDSTCSGYTTSFFFLLTWKCQTAAFLNASSCTALNTTCNVVDGFECGNGDCINYTLTCDGMAHCKDKSDEKQSYCANRVCKKGYRRCVNGRCVGHGSWCNGRDDCGDNSDEIFCNTTLCTADQFQCRDGSCISNSSKCDQKVDCEDAGDEMNCTATDCSSYFHLGVKGVTFQKCEFTTLCYAPSWLCDGANDCGDFSDERNCPGSSKEKCPTPFFACPSGRCIPKSWTCDKENDCENGADEAHCDKFCSATQFQCANNRCIPQRWVCDGADDCGDSSDEDSQCKTKTCSPEAFQCPGSHMCIPQRWKCDGDKDCPDGTDESVKAGCVFNNTCSSNEFMCQNRQCIPKHFVCDHDNDCGDGSDESQECEYPTCGPKEFRCANGRCLIQSSWECDGDFDCHDQSDEAPLNPRCGGPANKCNNTAYACSNGNCVNETLLCDRKDDCGDGSDELNCFINECLNSKLSGCSQLCEDLKIGFKCRCHPGFRLKDDRKTCIDIDECTTTYPCTQRCINTHGSFHCLCVEGYHLSPENPTICKSTSDEEPFLIFANRYYLRKLNLDGSNYTLLKQVRLAFTLFSGVALKDTRRVCCGPRLTELHVLQQGLNNAVALDFDYRQQMIYWTDVTTQGSMIRRMYINGSDVQVLHRTSLSNPDGLAVDWVGGNLYWCDKGRDTIEVSKLNGAYRTVLVNSGLREPRAVAVDVRYGYLYWSDWGDNPHIGRIGMDGTNRSIIIEEKITWPNGLTLDFVNDRIYWADAREDYIAFASLDGTRRHTSKTHTHTHTFELKNDRYSNVAPDCCLWVRCTVLVKDIPHIFAMSLFEEYIYWTDWETKSINRAHKTLGTNKTVLISTLHRPMDIHIYHPYRQPEVENHPCQMNNGGCSNLCLISPGGGYQCACPTNFYLAADGKQCLSNCTASQFVCKNDKCIPFWWKCDTEDDCGDRSDEPADCPEFKCRPGQFQCGTGICTNPAYICDGDNDCHDNSDEANCDIHVCLPSQFKCTSPSRCIPGIFRCNSQDNCGEGEDEKDCPEVTCAPNQFQCAITKRCIPRVWVCDRDNDCVDGSDEPANCTQMTCGVDEFRCKDSGRCIPARWKCDGEDDCGDASDEPKEECDERTCEPYQFRCKNNRCVPGRWQCDYDNDCGDNSDEDKCVPRQCSESEFACTNGRCIAGRWKCDGDHDCADGSDENGCEVKCDSDQYQCKNSHCIPLRWHCDADPDCLDGSDEEKCDSGVVRHCPKDEFQCNNTLCKPQGWKCDGEDDCGDNSDENPEECGEDFYGSAFRQAVLFHRYVLIHSELLVCLSVIFQCPPTRQFRCLNDRVCLPLSKRCDGVNNCGDNSDELDCQVPPPIPVCQKHEFQCSNGRCISSIFRCNYFNDCEDYGSDEINCNKKDTALNDCRSNRTVCGDGDEAHCVVNGTDSFCSCRPGFQTNGRNRCEGAVVSALLWRRLEVKAARDPGRLISQIRTSVCSLESAPTCATTPKDPTSAAATNISPKSTTPARPMIPDLKMPRGIAVDWVAGNLYWTDSGRDVIEVAQISKTHHRKTLISGMIDEPYAIVVDPQRGRMYWADWGNHPKIETAAMDGTMRETLVEKNIQWPTGLAVDYFNERLYWADAKLSLICSVRLNGSDAVLRQPFSIDVFEDYVYGVTYINNYVFRVNKFGKGPIENLTTGMNHATDIVLYHRYKQPEVNNPCDSKKCEWLCLLSPSGPVCTCPNGHMLNNGTCVETPTPTLSPIGPPSGPCLVQCLNGGSCFLNAHKQAKCRCQPNYGGDRCEIDQCRDYCKNGGTCTPSPTGSPTCRCLTGFTGRNCNLHTCKNYCKNGGNCTVSSGNQPTCQCSHDFLGDQCQYSECPFMLYTGATCEIDKCHYCRDGECIPSNSFTSRGDFTCRSSQPSKTGSKRLRAKGFQHQRMTNGAMNVEIGNPAYKIYEGEPDDDAGELLDADFTLDPDKVKATEPPHVLSVGQNKTGLDEFVLFSSPPTSQTPCMLRCTWELTTAATRWPAQTRTKSCCLVETRSPSWTPWHRPHPETQTRPFSCLSNKSKRASENSLKKV</sequence>
<keyword evidence="10" id="KW-0472">Membrane</keyword>
<dbReference type="SUPFAM" id="SSF57184">
    <property type="entry name" value="Growth factor receptor domain"/>
    <property type="match status" value="1"/>
</dbReference>
<feature type="disulfide bond" evidence="15">
    <location>
        <begin position="1214"/>
        <end position="1232"/>
    </location>
</feature>
<feature type="disulfide bond" evidence="15">
    <location>
        <begin position="504"/>
        <end position="516"/>
    </location>
</feature>
<dbReference type="FunFam" id="4.10.400.10:FF:000013">
    <property type="entry name" value="Prolow-density lipoprotein receptor-related protein 1"/>
    <property type="match status" value="1"/>
</dbReference>
<feature type="disulfide bond" evidence="15">
    <location>
        <begin position="511"/>
        <end position="529"/>
    </location>
</feature>
<feature type="disulfide bond" evidence="15">
    <location>
        <begin position="588"/>
        <end position="600"/>
    </location>
</feature>
<evidence type="ECO:0000256" key="6">
    <source>
        <dbReference type="ARBA" id="ARBA00022729"/>
    </source>
</evidence>
<evidence type="ECO:0000256" key="11">
    <source>
        <dbReference type="ARBA" id="ARBA00023157"/>
    </source>
</evidence>
<dbReference type="PROSITE" id="PS50026">
    <property type="entry name" value="EGF_3"/>
    <property type="match status" value="4"/>
</dbReference>
<feature type="disulfide bond" evidence="15">
    <location>
        <begin position="1369"/>
        <end position="1381"/>
    </location>
</feature>
<dbReference type="PANTHER" id="PTHR22722">
    <property type="entry name" value="LOW-DENSITY LIPOPROTEIN RECEPTOR-RELATED PROTEIN 2-RELATED"/>
    <property type="match status" value="1"/>
</dbReference>